<proteinExistence type="predicted"/>
<name>A0A2S8INN3_RHOOP</name>
<dbReference type="EMBL" id="PUIO01000064">
    <property type="protein sequence ID" value="PQP16388.1"/>
    <property type="molecule type" value="Genomic_DNA"/>
</dbReference>
<evidence type="ECO:0000313" key="1">
    <source>
        <dbReference type="EMBL" id="PQP16388.1"/>
    </source>
</evidence>
<dbReference type="AlphaFoldDB" id="A0A2S8INN3"/>
<accession>A0A2S8INN3</accession>
<gene>
    <name evidence="1" type="ORF">C5613_36500</name>
</gene>
<evidence type="ECO:0000313" key="2">
    <source>
        <dbReference type="Proteomes" id="UP000239290"/>
    </source>
</evidence>
<reference evidence="2" key="1">
    <citation type="submission" date="2018-02" db="EMBL/GenBank/DDBJ databases">
        <title>Draft genome sequencing of Rhodococcus opacus KU647198.</title>
        <authorList>
            <person name="Zheng B.-X."/>
        </authorList>
    </citation>
    <scope>NUCLEOTIDE SEQUENCE [LARGE SCALE GENOMIC DNA]</scope>
    <source>
        <strain evidence="2">04-OD7</strain>
    </source>
</reference>
<dbReference type="Proteomes" id="UP000239290">
    <property type="component" value="Unassembled WGS sequence"/>
</dbReference>
<sequence length="98" mass="10354">MISWTLTIAAEEGTTAQTGAALDLRTAATELIDATRASIIESDAAHRPVYTLSLDGDWVTLIATGETPTGAPDRDLALDRLADIENELVGRDCATDPN</sequence>
<organism evidence="1 2">
    <name type="scientific">Rhodococcus opacus</name>
    <name type="common">Nocardia opaca</name>
    <dbReference type="NCBI Taxonomy" id="37919"/>
    <lineage>
        <taxon>Bacteria</taxon>
        <taxon>Bacillati</taxon>
        <taxon>Actinomycetota</taxon>
        <taxon>Actinomycetes</taxon>
        <taxon>Mycobacteriales</taxon>
        <taxon>Nocardiaceae</taxon>
        <taxon>Rhodococcus</taxon>
    </lineage>
</organism>
<comment type="caution">
    <text evidence="1">The sequence shown here is derived from an EMBL/GenBank/DDBJ whole genome shotgun (WGS) entry which is preliminary data.</text>
</comment>
<protein>
    <submittedName>
        <fullName evidence="1">Uncharacterized protein</fullName>
    </submittedName>
</protein>